<evidence type="ECO:0000313" key="3">
    <source>
        <dbReference type="Proteomes" id="UP000217790"/>
    </source>
</evidence>
<dbReference type="Proteomes" id="UP000217790">
    <property type="component" value="Unassembled WGS sequence"/>
</dbReference>
<sequence length="64" mass="6813">MICTIGSEESPNQDNYSGNVTSALIPCYTFVVSIYLLPRPIDGSNAASYASSSPTIGDILDILR</sequence>
<keyword evidence="1" id="KW-0812">Transmembrane</keyword>
<accession>A0A2H3CU12</accession>
<gene>
    <name evidence="2" type="ORF">ARMGADRAFT_1017229</name>
</gene>
<dbReference type="EMBL" id="KZ293683">
    <property type="protein sequence ID" value="PBK86531.1"/>
    <property type="molecule type" value="Genomic_DNA"/>
</dbReference>
<feature type="non-terminal residue" evidence="2">
    <location>
        <position position="1"/>
    </location>
</feature>
<proteinExistence type="predicted"/>
<name>A0A2H3CU12_ARMGA</name>
<keyword evidence="3" id="KW-1185">Reference proteome</keyword>
<feature type="transmembrane region" description="Helical" evidence="1">
    <location>
        <begin position="20"/>
        <end position="37"/>
    </location>
</feature>
<dbReference type="InParanoid" id="A0A2H3CU12"/>
<protein>
    <submittedName>
        <fullName evidence="2">Uncharacterized protein</fullName>
    </submittedName>
</protein>
<reference evidence="3" key="1">
    <citation type="journal article" date="2017" name="Nat. Ecol. Evol.">
        <title>Genome expansion and lineage-specific genetic innovations in the forest pathogenic fungi Armillaria.</title>
        <authorList>
            <person name="Sipos G."/>
            <person name="Prasanna A.N."/>
            <person name="Walter M.C."/>
            <person name="O'Connor E."/>
            <person name="Balint B."/>
            <person name="Krizsan K."/>
            <person name="Kiss B."/>
            <person name="Hess J."/>
            <person name="Varga T."/>
            <person name="Slot J."/>
            <person name="Riley R."/>
            <person name="Boka B."/>
            <person name="Rigling D."/>
            <person name="Barry K."/>
            <person name="Lee J."/>
            <person name="Mihaltcheva S."/>
            <person name="LaButti K."/>
            <person name="Lipzen A."/>
            <person name="Waldron R."/>
            <person name="Moloney N.M."/>
            <person name="Sperisen C."/>
            <person name="Kredics L."/>
            <person name="Vagvoelgyi C."/>
            <person name="Patrignani A."/>
            <person name="Fitzpatrick D."/>
            <person name="Nagy I."/>
            <person name="Doyle S."/>
            <person name="Anderson J.B."/>
            <person name="Grigoriev I.V."/>
            <person name="Gueldener U."/>
            <person name="Muensterkoetter M."/>
            <person name="Nagy L.G."/>
        </authorList>
    </citation>
    <scope>NUCLEOTIDE SEQUENCE [LARGE SCALE GENOMIC DNA]</scope>
    <source>
        <strain evidence="3">Ar21-2</strain>
    </source>
</reference>
<keyword evidence="1" id="KW-0472">Membrane</keyword>
<evidence type="ECO:0000256" key="1">
    <source>
        <dbReference type="SAM" id="Phobius"/>
    </source>
</evidence>
<organism evidence="2 3">
    <name type="scientific">Armillaria gallica</name>
    <name type="common">Bulbous honey fungus</name>
    <name type="synonym">Armillaria bulbosa</name>
    <dbReference type="NCBI Taxonomy" id="47427"/>
    <lineage>
        <taxon>Eukaryota</taxon>
        <taxon>Fungi</taxon>
        <taxon>Dikarya</taxon>
        <taxon>Basidiomycota</taxon>
        <taxon>Agaricomycotina</taxon>
        <taxon>Agaricomycetes</taxon>
        <taxon>Agaricomycetidae</taxon>
        <taxon>Agaricales</taxon>
        <taxon>Marasmiineae</taxon>
        <taxon>Physalacriaceae</taxon>
        <taxon>Armillaria</taxon>
    </lineage>
</organism>
<evidence type="ECO:0000313" key="2">
    <source>
        <dbReference type="EMBL" id="PBK86531.1"/>
    </source>
</evidence>
<dbReference type="AlphaFoldDB" id="A0A2H3CU12"/>
<keyword evidence="1" id="KW-1133">Transmembrane helix</keyword>